<dbReference type="GO" id="GO:0030983">
    <property type="term" value="F:mismatched DNA binding"/>
    <property type="evidence" value="ECO:0007669"/>
    <property type="project" value="InterPro"/>
</dbReference>
<proteinExistence type="predicted"/>
<dbReference type="SUPFAM" id="SSF52540">
    <property type="entry name" value="P-loop containing nucleoside triphosphate hydrolases"/>
    <property type="match status" value="1"/>
</dbReference>
<protein>
    <submittedName>
        <fullName evidence="7">DNA mismatch repair protein mutS-like protein</fullName>
    </submittedName>
</protein>
<dbReference type="InterPro" id="IPR027417">
    <property type="entry name" value="P-loop_NTPase"/>
</dbReference>
<dbReference type="InterPro" id="IPR016151">
    <property type="entry name" value="DNA_mismatch_repair_MutS_N"/>
</dbReference>
<dbReference type="GO" id="GO:0140664">
    <property type="term" value="F:ATP-dependent DNA damage sensor activity"/>
    <property type="evidence" value="ECO:0007669"/>
    <property type="project" value="InterPro"/>
</dbReference>
<evidence type="ECO:0000256" key="5">
    <source>
        <dbReference type="SAM" id="MobiDB-lite"/>
    </source>
</evidence>
<feature type="domain" description="DNA mismatch repair proteins mutS family" evidence="6">
    <location>
        <begin position="839"/>
        <end position="855"/>
    </location>
</feature>
<keyword evidence="8" id="KW-1185">Reference proteome</keyword>
<dbReference type="Proteomes" id="UP000240461">
    <property type="component" value="Segment"/>
</dbReference>
<accession>A0A0G2Y2W7</accession>
<dbReference type="InterPro" id="IPR036187">
    <property type="entry name" value="DNA_mismatch_repair_MutS_sf"/>
</dbReference>
<sequence length="1107" mass="128192">MKYSSDSEDNKKETIYTYYFTEQEKYAKIYGSKTLVFIQIGKFYEAYCTRKKGYVNLAELEPLLNIKFIRRDDKPIKDGKPPKPNQFGINCVAISKNLSIMVNHGYTVVLFDQKSDGETIERECVGVYSPGTYLSDIQMQEANYLLSVYISEEKQLTCNKNLMAIGLSLVDISTGTNIIHEFYSNKFDERFGLDELVRMMQTFRPVESVIYYHPINIDESAIKNVKLYLELDKYRNVHFYIYHNNKGEDALNLLTENSFKINFQNDYLAQIYEINNQLTLNKKQSPLEILGLERRNYAAISLMMMLKYIAEHNVLLLKNLSYPEIYLYNKHLILGNNAIEQLNVIDSNNLELYNSKISSVFDVINKTSTPMGKRFLKDNLLNPLSQENKKEIIKRYNYIEALIQGNIFKEIKSELKNIYDIERLHRRMAVGAIVPYEFTRLDNYYKATNRVYSVIKDNDVINSIIPMNIFKEFVEYQVKYNKEFDTEKMANHANFGEISESFFRKGIHEDLDKIQEKIDYIQSLIKSTNYYFTSIIKDKCKKLGNKEILSMESNDREGYYFTISKSNEKILKQEIDKKKGIIKIDLTIGETLDIKKEDIVFKQLPKGRTKVFMAQLAEYTIKLPSLTEKLTELIKKKFIKSMVTYYSNHKSMLHQITRFVSEIDFLVSGAIVAKEYYYCKPSILSENSIPSYLQAKDLRHAIVERLCDETVYVPNDIELGNVPNIIQTKNKKDSSVDEISIDKTDKFKKVLGKKCNGIVLFSNNWAGKSTCMKSVGIAIILAQIGYYVPATEFNYEPYMALYARITGNDNIFKGLSSFALEMTELDAILMRTEKQGSNTLVIGDEVCKGTEDISGRAIVASALVSLSECDSTFIFSSHLHDIQNIDEVKSLNNLRVYHLRTEYDEENDCIIFDRKLMPGSGPSVYGLLVARYLVKNPKFINRAEIIKKRLTNDINVNLIPKKSNYNKDLLVKQCMICRYVPTTEYHKELESHHIHFQKNCWTDGKIKEKPYLSKNKLYNLVVLCRKCHNKVHQGEIIINGYIDTTIGPLLDYNMDIKKKIINGIKAVHDLEKSFKISNKKSQVQKTKNTTIKKTQRSKNNNLACEYA</sequence>
<dbReference type="SUPFAM" id="SSF55271">
    <property type="entry name" value="DNA repair protein MutS, domain I"/>
    <property type="match status" value="1"/>
</dbReference>
<dbReference type="Gene3D" id="3.30.420.110">
    <property type="entry name" value="MutS, connector domain"/>
    <property type="match status" value="1"/>
</dbReference>
<dbReference type="SMART" id="SM00534">
    <property type="entry name" value="MUTSac"/>
    <property type="match status" value="1"/>
</dbReference>
<dbReference type="SMART" id="SM00533">
    <property type="entry name" value="MUTSd"/>
    <property type="match status" value="1"/>
</dbReference>
<dbReference type="KEGG" id="vg:80513891"/>
<feature type="region of interest" description="Disordered" evidence="5">
    <location>
        <begin position="1085"/>
        <end position="1107"/>
    </location>
</feature>
<dbReference type="Gene3D" id="1.10.1420.10">
    <property type="match status" value="2"/>
</dbReference>
<dbReference type="GO" id="GO:0006298">
    <property type="term" value="P:mismatch repair"/>
    <property type="evidence" value="ECO:0007669"/>
    <property type="project" value="InterPro"/>
</dbReference>
<evidence type="ECO:0000259" key="6">
    <source>
        <dbReference type="PROSITE" id="PS00486"/>
    </source>
</evidence>
<dbReference type="Pfam" id="PF01624">
    <property type="entry name" value="MutS_I"/>
    <property type="match status" value="1"/>
</dbReference>
<evidence type="ECO:0000256" key="2">
    <source>
        <dbReference type="ARBA" id="ARBA00022763"/>
    </source>
</evidence>
<dbReference type="InterPro" id="IPR017261">
    <property type="entry name" value="DNA_mismatch_repair_MutS/MSH"/>
</dbReference>
<dbReference type="InterPro" id="IPR045076">
    <property type="entry name" value="MutS"/>
</dbReference>
<dbReference type="PIRSF" id="PIRSF037677">
    <property type="entry name" value="DNA_mis_repair_Msh6"/>
    <property type="match status" value="1"/>
</dbReference>
<dbReference type="InterPro" id="IPR036678">
    <property type="entry name" value="MutS_con_dom_sf"/>
</dbReference>
<keyword evidence="4" id="KW-0238">DNA-binding</keyword>
<dbReference type="PROSITE" id="PS00486">
    <property type="entry name" value="DNA_MISMATCH_REPAIR_2"/>
    <property type="match status" value="1"/>
</dbReference>
<keyword evidence="1" id="KW-0547">Nucleotide-binding</keyword>
<reference evidence="7 8" key="1">
    <citation type="submission" date="2014-10" db="EMBL/GenBank/DDBJ databases">
        <title>Pan-genome analysis of Brazilian lineage A amoebal mimiviruses.</title>
        <authorList>
            <person name="Assis F.L."/>
            <person name="Abrahao J.S."/>
            <person name="Kroon E.G."/>
            <person name="Dornas F.P."/>
            <person name="Andrade K.R."/>
            <person name="Borato P.V.M."/>
            <person name="Pilotto M.R."/>
            <person name="Benamar S."/>
            <person name="LaScola B."/>
            <person name="Colson P."/>
        </authorList>
    </citation>
    <scope>NUCLEOTIDE SEQUENCE [LARGE SCALE GENOMIC DNA]</scope>
    <source>
        <strain evidence="7 8">Kroon</strain>
    </source>
</reference>
<dbReference type="Gene3D" id="3.40.50.300">
    <property type="entry name" value="P-loop containing nucleotide triphosphate hydrolases"/>
    <property type="match status" value="1"/>
</dbReference>
<dbReference type="Pfam" id="PF05192">
    <property type="entry name" value="MutS_III"/>
    <property type="match status" value="1"/>
</dbReference>
<dbReference type="InterPro" id="IPR007696">
    <property type="entry name" value="DNA_mismatch_repair_MutS_core"/>
</dbReference>
<dbReference type="PANTHER" id="PTHR11361">
    <property type="entry name" value="DNA MISMATCH REPAIR PROTEIN MUTS FAMILY MEMBER"/>
    <property type="match status" value="1"/>
</dbReference>
<dbReference type="PANTHER" id="PTHR11361:SF99">
    <property type="entry name" value="DNA MISMATCH REPAIR PROTEIN"/>
    <property type="match status" value="1"/>
</dbReference>
<dbReference type="GO" id="GO:0005524">
    <property type="term" value="F:ATP binding"/>
    <property type="evidence" value="ECO:0007669"/>
    <property type="project" value="UniProtKB-KW"/>
</dbReference>
<evidence type="ECO:0000313" key="7">
    <source>
        <dbReference type="EMBL" id="AKI80093.1"/>
    </source>
</evidence>
<keyword evidence="2" id="KW-0227">DNA damage</keyword>
<evidence type="ECO:0000256" key="1">
    <source>
        <dbReference type="ARBA" id="ARBA00022741"/>
    </source>
</evidence>
<evidence type="ECO:0000256" key="3">
    <source>
        <dbReference type="ARBA" id="ARBA00022840"/>
    </source>
</evidence>
<organism evidence="7 8">
    <name type="scientific">Acanthamoeba polyphaga mimivirus Kroon</name>
    <dbReference type="NCBI Taxonomy" id="3069720"/>
    <lineage>
        <taxon>Viruses</taxon>
        <taxon>Varidnaviria</taxon>
        <taxon>Bamfordvirae</taxon>
        <taxon>Nucleocytoviricota</taxon>
        <taxon>Megaviricetes</taxon>
        <taxon>Imitervirales</taxon>
        <taxon>Mimiviridae</taxon>
        <taxon>Megamimivirinae</taxon>
        <taxon>Mimivirus</taxon>
        <taxon>Mimivirus lagoaense</taxon>
    </lineage>
</organism>
<keyword evidence="3" id="KW-0067">ATP-binding</keyword>
<dbReference type="Pfam" id="PF00488">
    <property type="entry name" value="MutS_V"/>
    <property type="match status" value="1"/>
</dbReference>
<dbReference type="Gene3D" id="3.40.1170.10">
    <property type="entry name" value="DNA repair protein MutS, domain I"/>
    <property type="match status" value="1"/>
</dbReference>
<dbReference type="InterPro" id="IPR007695">
    <property type="entry name" value="DNA_mismatch_repair_MutS-lik_N"/>
</dbReference>
<feature type="compositionally biased region" description="Polar residues" evidence="5">
    <location>
        <begin position="1097"/>
        <end position="1107"/>
    </location>
</feature>
<dbReference type="InterPro" id="IPR000432">
    <property type="entry name" value="DNA_mismatch_repair_MutS_C"/>
</dbReference>
<dbReference type="CDD" id="cd00085">
    <property type="entry name" value="HNHc"/>
    <property type="match status" value="1"/>
</dbReference>
<evidence type="ECO:0000256" key="4">
    <source>
        <dbReference type="ARBA" id="ARBA00023125"/>
    </source>
</evidence>
<dbReference type="SUPFAM" id="SSF48334">
    <property type="entry name" value="DNA repair protein MutS, domain III"/>
    <property type="match status" value="1"/>
</dbReference>
<dbReference type="EMBL" id="KM982402">
    <property type="protein sequence ID" value="AKI80093.1"/>
    <property type="molecule type" value="Genomic_DNA"/>
</dbReference>
<name>A0A0G2Y2W7_9VIRU</name>
<dbReference type="SUPFAM" id="SSF53150">
    <property type="entry name" value="DNA repair protein MutS, domain II"/>
    <property type="match status" value="1"/>
</dbReference>
<dbReference type="InterPro" id="IPR003615">
    <property type="entry name" value="HNH_nuc"/>
</dbReference>
<evidence type="ECO:0000313" key="8">
    <source>
        <dbReference type="Proteomes" id="UP000240461"/>
    </source>
</evidence>